<dbReference type="AlphaFoldDB" id="A0A4U8Q741"/>
<gene>
    <name evidence="2" type="ORF">DSM106044_02377</name>
</gene>
<comment type="caution">
    <text evidence="2">The sequence shown here is derived from an EMBL/GenBank/DDBJ whole genome shotgun (WGS) entry which is preliminary data.</text>
</comment>
<dbReference type="Gene3D" id="3.20.80.10">
    <property type="entry name" value="Regulatory factor, effector binding domain"/>
    <property type="match status" value="1"/>
</dbReference>
<keyword evidence="3" id="KW-1185">Reference proteome</keyword>
<name>A0A4U8Q741_9FIRM</name>
<dbReference type="InterPro" id="IPR053182">
    <property type="entry name" value="YobU-like_regulator"/>
</dbReference>
<evidence type="ECO:0000259" key="1">
    <source>
        <dbReference type="SMART" id="SM00871"/>
    </source>
</evidence>
<dbReference type="PANTHER" id="PTHR36444">
    <property type="entry name" value="TRANSCRIPTIONAL REGULATOR PROTEIN YOBU-RELATED"/>
    <property type="match status" value="1"/>
</dbReference>
<dbReference type="SUPFAM" id="SSF55136">
    <property type="entry name" value="Probable bacterial effector-binding domain"/>
    <property type="match status" value="1"/>
</dbReference>
<dbReference type="EMBL" id="QGQD01000048">
    <property type="protein sequence ID" value="TLD00730.1"/>
    <property type="molecule type" value="Genomic_DNA"/>
</dbReference>
<dbReference type="Proteomes" id="UP000306509">
    <property type="component" value="Unassembled WGS sequence"/>
</dbReference>
<dbReference type="SMART" id="SM00871">
    <property type="entry name" value="AraC_E_bind"/>
    <property type="match status" value="1"/>
</dbReference>
<dbReference type="RefSeq" id="WP_027293885.1">
    <property type="nucleotide sequence ID" value="NZ_CAUSDN010000217.1"/>
</dbReference>
<protein>
    <submittedName>
        <fullName evidence="2">Bacterial transcription activator, contains effector binding domain</fullName>
    </submittedName>
</protein>
<dbReference type="PANTHER" id="PTHR36444:SF2">
    <property type="entry name" value="TRANSCRIPTIONAL REGULATOR PROTEIN YOBU-RELATED"/>
    <property type="match status" value="1"/>
</dbReference>
<reference evidence="2 3" key="1">
    <citation type="journal article" date="2019" name="Anaerobe">
        <title>Detection of Robinsoniella peoriensis in multiple bone samples of a trauma patient.</title>
        <authorList>
            <person name="Schrottner P."/>
            <person name="Hartwich K."/>
            <person name="Bunk B."/>
            <person name="Schober I."/>
            <person name="Helbig S."/>
            <person name="Rudolph W.W."/>
            <person name="Gunzer F."/>
        </authorList>
    </citation>
    <scope>NUCLEOTIDE SEQUENCE [LARGE SCALE GENOMIC DNA]</scope>
    <source>
        <strain evidence="2 3">DSM 106044</strain>
    </source>
</reference>
<evidence type="ECO:0000313" key="2">
    <source>
        <dbReference type="EMBL" id="TLD00730.1"/>
    </source>
</evidence>
<organism evidence="2 3">
    <name type="scientific">Robinsoniella peoriensis</name>
    <dbReference type="NCBI Taxonomy" id="180332"/>
    <lineage>
        <taxon>Bacteria</taxon>
        <taxon>Bacillati</taxon>
        <taxon>Bacillota</taxon>
        <taxon>Clostridia</taxon>
        <taxon>Lachnospirales</taxon>
        <taxon>Lachnospiraceae</taxon>
        <taxon>Robinsoniella</taxon>
    </lineage>
</organism>
<dbReference type="Pfam" id="PF14526">
    <property type="entry name" value="Cass2"/>
    <property type="match status" value="1"/>
</dbReference>
<accession>A0A4U8Q741</accession>
<dbReference type="STRING" id="180332.GCA_000797495_04613"/>
<dbReference type="InterPro" id="IPR011256">
    <property type="entry name" value="Reg_factor_effector_dom_sf"/>
</dbReference>
<dbReference type="InterPro" id="IPR029441">
    <property type="entry name" value="Cass2"/>
</dbReference>
<evidence type="ECO:0000313" key="3">
    <source>
        <dbReference type="Proteomes" id="UP000306509"/>
    </source>
</evidence>
<dbReference type="InterPro" id="IPR010499">
    <property type="entry name" value="AraC_E-bd"/>
</dbReference>
<sequence>MNYEIVYLEEKKAAGLKIRTNNASPDMGAEIGGLWKRFFEEGIFFQMPGKVNDKSIGLYTNYAGDHKDDYDMFVCCEIDKAAQIPESLATTVIPKGNYAKFIVKGNMVTAVQEFWMKLWSMDLKRTYVADFEEYQPGGDMDNAEIHMYIGIENAD</sequence>
<proteinExistence type="predicted"/>
<feature type="domain" description="AraC effector-binding" evidence="1">
    <location>
        <begin position="1"/>
        <end position="152"/>
    </location>
</feature>